<evidence type="ECO:0000256" key="1">
    <source>
        <dbReference type="ARBA" id="ARBA00022801"/>
    </source>
</evidence>
<dbReference type="GO" id="GO:0004331">
    <property type="term" value="F:fructose-2,6-bisphosphate 2-phosphatase activity"/>
    <property type="evidence" value="ECO:0007669"/>
    <property type="project" value="TreeGrafter"/>
</dbReference>
<dbReference type="InterPro" id="IPR051695">
    <property type="entry name" value="Phosphoglycerate_Mutase"/>
</dbReference>
<dbReference type="Gene3D" id="3.40.50.1240">
    <property type="entry name" value="Phosphoglycerate mutase-like"/>
    <property type="match status" value="1"/>
</dbReference>
<proteinExistence type="predicted"/>
<keyword evidence="4" id="KW-1185">Reference proteome</keyword>
<gene>
    <name evidence="3" type="ORF">D5281_12350</name>
</gene>
<dbReference type="SMART" id="SM00855">
    <property type="entry name" value="PGAM"/>
    <property type="match status" value="1"/>
</dbReference>
<accession>A0A9X5BGS2</accession>
<dbReference type="InterPro" id="IPR029033">
    <property type="entry name" value="His_PPase_superfam"/>
</dbReference>
<feature type="binding site" evidence="2">
    <location>
        <begin position="15"/>
        <end position="22"/>
    </location>
    <ligand>
        <name>substrate</name>
    </ligand>
</feature>
<comment type="caution">
    <text evidence="3">The sequence shown here is derived from an EMBL/GenBank/DDBJ whole genome shotgun (WGS) entry which is preliminary data.</text>
</comment>
<dbReference type="EMBL" id="QZDT01000018">
    <property type="protein sequence ID" value="NBJ93362.1"/>
    <property type="molecule type" value="Genomic_DNA"/>
</dbReference>
<feature type="binding site" evidence="2">
    <location>
        <position position="65"/>
    </location>
    <ligand>
        <name>substrate</name>
    </ligand>
</feature>
<evidence type="ECO:0000313" key="3">
    <source>
        <dbReference type="EMBL" id="NBJ93362.1"/>
    </source>
</evidence>
<dbReference type="PANTHER" id="PTHR46517">
    <property type="entry name" value="FRUCTOSE-2,6-BISPHOSPHATASE TIGAR"/>
    <property type="match status" value="1"/>
</dbReference>
<dbReference type="SUPFAM" id="SSF53254">
    <property type="entry name" value="Phosphoglycerate mutase-like"/>
    <property type="match status" value="1"/>
</dbReference>
<dbReference type="Proteomes" id="UP001154420">
    <property type="component" value="Unassembled WGS sequence"/>
</dbReference>
<dbReference type="InterPro" id="IPR001345">
    <property type="entry name" value="PG/BPGM_mutase_AS"/>
</dbReference>
<organism evidence="3 4">
    <name type="scientific">Parablautia muri</name>
    <dbReference type="NCBI Taxonomy" id="2320879"/>
    <lineage>
        <taxon>Bacteria</taxon>
        <taxon>Bacillati</taxon>
        <taxon>Bacillota</taxon>
        <taxon>Clostridia</taxon>
        <taxon>Lachnospirales</taxon>
        <taxon>Lachnospiraceae</taxon>
        <taxon>Parablautia</taxon>
    </lineage>
</organism>
<dbReference type="Pfam" id="PF00300">
    <property type="entry name" value="His_Phos_1"/>
    <property type="match status" value="1"/>
</dbReference>
<dbReference type="PROSITE" id="PS00175">
    <property type="entry name" value="PG_MUTASE"/>
    <property type="match status" value="1"/>
</dbReference>
<dbReference type="InterPro" id="IPR013078">
    <property type="entry name" value="His_Pase_superF_clade-1"/>
</dbReference>
<name>A0A9X5BGS2_9FIRM</name>
<dbReference type="RefSeq" id="WP_160560450.1">
    <property type="nucleotide sequence ID" value="NZ_QZDT01000018.1"/>
</dbReference>
<dbReference type="CDD" id="cd07067">
    <property type="entry name" value="HP_PGM_like"/>
    <property type="match status" value="1"/>
</dbReference>
<evidence type="ECO:0000256" key="2">
    <source>
        <dbReference type="PIRSR" id="PIRSR613078-2"/>
    </source>
</evidence>
<protein>
    <submittedName>
        <fullName evidence="3">Histidine phosphatase family protein</fullName>
    </submittedName>
</protein>
<evidence type="ECO:0000313" key="4">
    <source>
        <dbReference type="Proteomes" id="UP001154420"/>
    </source>
</evidence>
<dbReference type="OrthoDB" id="9783269at2"/>
<dbReference type="GO" id="GO:0045820">
    <property type="term" value="P:negative regulation of glycolytic process"/>
    <property type="evidence" value="ECO:0007669"/>
    <property type="project" value="TreeGrafter"/>
</dbReference>
<keyword evidence="1" id="KW-0378">Hydrolase</keyword>
<dbReference type="PANTHER" id="PTHR46517:SF1">
    <property type="entry name" value="FRUCTOSE-2,6-BISPHOSPHATASE TIGAR"/>
    <property type="match status" value="1"/>
</dbReference>
<dbReference type="GO" id="GO:0005829">
    <property type="term" value="C:cytosol"/>
    <property type="evidence" value="ECO:0007669"/>
    <property type="project" value="TreeGrafter"/>
</dbReference>
<dbReference type="GO" id="GO:0043456">
    <property type="term" value="P:regulation of pentose-phosphate shunt"/>
    <property type="evidence" value="ECO:0007669"/>
    <property type="project" value="TreeGrafter"/>
</dbReference>
<sequence>MRDWSENQITLAVIRHGETQANKEHRYLGKTDEPLSKNGMEALLSYQKQNIYPDVDYLFTSPMKRCIETAEILYPKLTPAIIPEWEEMDFGQFEYRNYEELKDNARYQAWIDSGGILAFPEGESRGNFIIRCKKGLLRMCGELRKMTELETSVPLRVGMVVHGGTVMALLSTYSKKSYFDYQVSNGRGYLCRMENRYSERISEKNNLRIEVIREI</sequence>
<dbReference type="AlphaFoldDB" id="A0A9X5BGS2"/>
<reference evidence="3" key="1">
    <citation type="submission" date="2018-09" db="EMBL/GenBank/DDBJ databases">
        <title>Murine metabolic-syndrome-specific gut microbial biobank.</title>
        <authorList>
            <person name="Liu C."/>
        </authorList>
    </citation>
    <scope>NUCLEOTIDE SEQUENCE</scope>
    <source>
        <strain evidence="3">D42-62</strain>
    </source>
</reference>